<organism evidence="1">
    <name type="scientific">Candidatus Kentrum sp. FM</name>
    <dbReference type="NCBI Taxonomy" id="2126340"/>
    <lineage>
        <taxon>Bacteria</taxon>
        <taxon>Pseudomonadati</taxon>
        <taxon>Pseudomonadota</taxon>
        <taxon>Gammaproteobacteria</taxon>
        <taxon>Candidatus Kentrum</taxon>
    </lineage>
</organism>
<reference evidence="1" key="1">
    <citation type="submission" date="2019-02" db="EMBL/GenBank/DDBJ databases">
        <authorList>
            <person name="Gruber-Vodicka R. H."/>
            <person name="Seah K. B. B."/>
        </authorList>
    </citation>
    <scope>NUCLEOTIDE SEQUENCE</scope>
    <source>
        <strain evidence="1">BECK_BZ164</strain>
    </source>
</reference>
<protein>
    <submittedName>
        <fullName evidence="1">Uncharacterized protein</fullName>
    </submittedName>
</protein>
<proteinExistence type="predicted"/>
<dbReference type="EMBL" id="CAADFL010000033">
    <property type="protein sequence ID" value="VFK07147.1"/>
    <property type="molecule type" value="Genomic_DNA"/>
</dbReference>
<sequence>MFFMYAFHAAISIRYWFAIDIAIRYRSYRAFSIAIAIARGPRPPVAARLRCDLCVLCGSRIFLLFPCFSVFSVDPLSYYSSWFLSLIAARLRYITIRRFLVFCERFSCSHFPNVLVRYRYSLSILSGFSDSESRYRSFPAPFDSDIERTIPRTFALPVPHLSLATNP</sequence>
<gene>
    <name evidence="1" type="ORF">BECKFM1743B_GA0114221_100331</name>
</gene>
<evidence type="ECO:0000313" key="1">
    <source>
        <dbReference type="EMBL" id="VFK07147.1"/>
    </source>
</evidence>
<accession>A0A450VQU6</accession>
<name>A0A450VQU6_9GAMM</name>
<dbReference type="AlphaFoldDB" id="A0A450VQU6"/>